<feature type="domain" description="Resolvase/invertase-type recombinase catalytic" evidence="1">
    <location>
        <begin position="10"/>
        <end position="67"/>
    </location>
</feature>
<dbReference type="EMBL" id="MHJL01000027">
    <property type="protein sequence ID" value="OGY67276.1"/>
    <property type="molecule type" value="Genomic_DNA"/>
</dbReference>
<dbReference type="InterPro" id="IPR006119">
    <property type="entry name" value="Resolv_N"/>
</dbReference>
<dbReference type="STRING" id="1798409.A3I24_01215"/>
<proteinExistence type="predicted"/>
<accession>A0A1G1ZT22</accession>
<reference evidence="2 3" key="1">
    <citation type="journal article" date="2016" name="Nat. Commun.">
        <title>Thousands of microbial genomes shed light on interconnected biogeochemical processes in an aquifer system.</title>
        <authorList>
            <person name="Anantharaman K."/>
            <person name="Brown C.T."/>
            <person name="Hug L.A."/>
            <person name="Sharon I."/>
            <person name="Castelle C.J."/>
            <person name="Probst A.J."/>
            <person name="Thomas B.C."/>
            <person name="Singh A."/>
            <person name="Wilkins M.J."/>
            <person name="Karaoz U."/>
            <person name="Brodie E.L."/>
            <person name="Williams K.H."/>
            <person name="Hubbard S.S."/>
            <person name="Banfield J.F."/>
        </authorList>
    </citation>
    <scope>NUCLEOTIDE SEQUENCE [LARGE SCALE GENOMIC DNA]</scope>
</reference>
<gene>
    <name evidence="2" type="ORF">A3I24_01215</name>
</gene>
<dbReference type="SUPFAM" id="SSF53041">
    <property type="entry name" value="Resolvase-like"/>
    <property type="match status" value="1"/>
</dbReference>
<evidence type="ECO:0000259" key="1">
    <source>
        <dbReference type="Pfam" id="PF00239"/>
    </source>
</evidence>
<dbReference type="InterPro" id="IPR036162">
    <property type="entry name" value="Resolvase-like_N_sf"/>
</dbReference>
<dbReference type="AlphaFoldDB" id="A0A1G1ZT22"/>
<organism evidence="2 3">
    <name type="scientific">Candidatus Harrisonbacteria bacterium RIFCSPLOWO2_02_FULL_41_13b</name>
    <dbReference type="NCBI Taxonomy" id="1798409"/>
    <lineage>
        <taxon>Bacteria</taxon>
        <taxon>Candidatus Harrisoniibacteriota</taxon>
    </lineage>
</organism>
<evidence type="ECO:0000313" key="2">
    <source>
        <dbReference type="EMBL" id="OGY67276.1"/>
    </source>
</evidence>
<comment type="caution">
    <text evidence="2">The sequence shown here is derived from an EMBL/GenBank/DDBJ whole genome shotgun (WGS) entry which is preliminary data.</text>
</comment>
<dbReference type="Proteomes" id="UP000177690">
    <property type="component" value="Unassembled WGS sequence"/>
</dbReference>
<dbReference type="GO" id="GO:0003677">
    <property type="term" value="F:DNA binding"/>
    <property type="evidence" value="ECO:0007669"/>
    <property type="project" value="InterPro"/>
</dbReference>
<dbReference type="GO" id="GO:0000150">
    <property type="term" value="F:DNA strand exchange activity"/>
    <property type="evidence" value="ECO:0007669"/>
    <property type="project" value="InterPro"/>
</dbReference>
<dbReference type="Gene3D" id="3.40.50.1390">
    <property type="entry name" value="Resolvase, N-terminal catalytic domain"/>
    <property type="match status" value="1"/>
</dbReference>
<protein>
    <recommendedName>
        <fullName evidence="1">Resolvase/invertase-type recombinase catalytic domain-containing protein</fullName>
    </recommendedName>
</protein>
<evidence type="ECO:0000313" key="3">
    <source>
        <dbReference type="Proteomes" id="UP000177690"/>
    </source>
</evidence>
<sequence length="75" mass="8679">MGNPIKPVGIWIRVSTEDQAKGESPEHHEHRARAYCESKDWKVKEVYHLEAVSGKSVMDHPETQRMKHNLPLYGK</sequence>
<dbReference type="Pfam" id="PF00239">
    <property type="entry name" value="Resolvase"/>
    <property type="match status" value="1"/>
</dbReference>
<name>A0A1G1ZT22_9BACT</name>